<dbReference type="PANTHER" id="PTHR10655">
    <property type="entry name" value="LYSOPHOSPHOLIPASE-RELATED"/>
    <property type="match status" value="1"/>
</dbReference>
<dbReference type="OMA" id="WYDILAM"/>
<dbReference type="GeneID" id="8851683"/>
<dbReference type="Proteomes" id="UP000006671">
    <property type="component" value="Unassembled WGS sequence"/>
</dbReference>
<dbReference type="MEROPS" id="S09.941"/>
<dbReference type="PANTHER" id="PTHR10655:SF17">
    <property type="entry name" value="LYSOPHOSPHOLIPASE-LIKE PROTEIN 1"/>
    <property type="match status" value="1"/>
</dbReference>
<feature type="domain" description="Phospholipase/carboxylesterase/thioesterase" evidence="3">
    <location>
        <begin position="69"/>
        <end position="292"/>
    </location>
</feature>
<comment type="similarity">
    <text evidence="1">Belongs to the AB hydrolase superfamily. AB hydrolase 2 family.</text>
</comment>
<dbReference type="InParanoid" id="D2VLT0"/>
<dbReference type="GO" id="GO:0052689">
    <property type="term" value="F:carboxylic ester hydrolase activity"/>
    <property type="evidence" value="ECO:0007669"/>
    <property type="project" value="TreeGrafter"/>
</dbReference>
<dbReference type="InterPro" id="IPR003140">
    <property type="entry name" value="PLipase/COase/thioEstase"/>
</dbReference>
<dbReference type="RefSeq" id="XP_002674941.1">
    <property type="nucleotide sequence ID" value="XM_002674895.1"/>
</dbReference>
<dbReference type="STRING" id="5762.D2VLT0"/>
<dbReference type="SUPFAM" id="SSF53474">
    <property type="entry name" value="alpha/beta-Hydrolases"/>
    <property type="match status" value="1"/>
</dbReference>
<name>D2VLT0_NAEGR</name>
<keyword evidence="5" id="KW-1185">Reference proteome</keyword>
<sequence length="296" mass="33356">MSQLEAWERFRQFDFANNEQWKQYLENLTLPENLSEQQKINTIAKYKKKFYSARIEKLNDFVLPYTQIEIPATAGKHDATIIFMHGLGDSGSGWSDVFKKIKKMSSEFDCVKVILPNASEQFVSLTQMSMPSWYDLLSLSIDGAEDVASMDKCFNNVTTLIEREICEFGIKSERIILGGFSQGGSVAFYHGLTNKYKLGGIIVLSSWLPNRKNALTFVGKDFPNKTTPVFQAHGTSDVVVRYDWGATSMKFVVGSLLGGEENAKHYTFKTYSGMGHSSSLTEMNDMAEFIKSSLKL</sequence>
<accession>D2VLT0</accession>
<evidence type="ECO:0000256" key="2">
    <source>
        <dbReference type="ARBA" id="ARBA00022801"/>
    </source>
</evidence>
<dbReference type="Gene3D" id="3.40.50.1820">
    <property type="entry name" value="alpha/beta hydrolase"/>
    <property type="match status" value="1"/>
</dbReference>
<gene>
    <name evidence="4" type="ORF">NAEGRDRAFT_50617</name>
</gene>
<dbReference type="EMBL" id="GG738881">
    <property type="protein sequence ID" value="EFC42197.1"/>
    <property type="molecule type" value="Genomic_DNA"/>
</dbReference>
<organism evidence="5">
    <name type="scientific">Naegleria gruberi</name>
    <name type="common">Amoeba</name>
    <dbReference type="NCBI Taxonomy" id="5762"/>
    <lineage>
        <taxon>Eukaryota</taxon>
        <taxon>Discoba</taxon>
        <taxon>Heterolobosea</taxon>
        <taxon>Tetramitia</taxon>
        <taxon>Eutetramitia</taxon>
        <taxon>Vahlkampfiidae</taxon>
        <taxon>Naegleria</taxon>
    </lineage>
</organism>
<reference evidence="4 5" key="1">
    <citation type="journal article" date="2010" name="Cell">
        <title>The genome of Naegleria gruberi illuminates early eukaryotic versatility.</title>
        <authorList>
            <person name="Fritz-Laylin L.K."/>
            <person name="Prochnik S.E."/>
            <person name="Ginger M.L."/>
            <person name="Dacks J.B."/>
            <person name="Carpenter M.L."/>
            <person name="Field M.C."/>
            <person name="Kuo A."/>
            <person name="Paredez A."/>
            <person name="Chapman J."/>
            <person name="Pham J."/>
            <person name="Shu S."/>
            <person name="Neupane R."/>
            <person name="Cipriano M."/>
            <person name="Mancuso J."/>
            <person name="Tu H."/>
            <person name="Salamov A."/>
            <person name="Lindquist E."/>
            <person name="Shapiro H."/>
            <person name="Lucas S."/>
            <person name="Grigoriev I.V."/>
            <person name="Cande W.Z."/>
            <person name="Fulton C."/>
            <person name="Rokhsar D.S."/>
            <person name="Dawson S.C."/>
        </authorList>
    </citation>
    <scope>NUCLEOTIDE SEQUENCE [LARGE SCALE GENOMIC DNA]</scope>
    <source>
        <strain evidence="4 5">NEG-M</strain>
    </source>
</reference>
<proteinExistence type="inferred from homology"/>
<dbReference type="OrthoDB" id="2418081at2759"/>
<evidence type="ECO:0000313" key="4">
    <source>
        <dbReference type="EMBL" id="EFC42197.1"/>
    </source>
</evidence>
<protein>
    <submittedName>
        <fullName evidence="4">Predicted protein</fullName>
    </submittedName>
</protein>
<dbReference type="eggNOG" id="KOG2112">
    <property type="taxonomic scope" value="Eukaryota"/>
</dbReference>
<keyword evidence="2" id="KW-0378">Hydrolase</keyword>
<dbReference type="Pfam" id="PF02230">
    <property type="entry name" value="Abhydrolase_2"/>
    <property type="match status" value="1"/>
</dbReference>
<evidence type="ECO:0000313" key="5">
    <source>
        <dbReference type="Proteomes" id="UP000006671"/>
    </source>
</evidence>
<dbReference type="AlphaFoldDB" id="D2VLT0"/>
<dbReference type="VEuPathDB" id="AmoebaDB:NAEGRDRAFT_50617"/>
<dbReference type="InterPro" id="IPR050565">
    <property type="entry name" value="LYPA1-2/EST-like"/>
</dbReference>
<dbReference type="GO" id="GO:0005737">
    <property type="term" value="C:cytoplasm"/>
    <property type="evidence" value="ECO:0007669"/>
    <property type="project" value="TreeGrafter"/>
</dbReference>
<dbReference type="FunCoup" id="D2VLT0">
    <property type="interactions" value="329"/>
</dbReference>
<evidence type="ECO:0000256" key="1">
    <source>
        <dbReference type="ARBA" id="ARBA00006499"/>
    </source>
</evidence>
<evidence type="ECO:0000259" key="3">
    <source>
        <dbReference type="Pfam" id="PF02230"/>
    </source>
</evidence>
<dbReference type="GO" id="GO:0008474">
    <property type="term" value="F:palmitoyl-(protein) hydrolase activity"/>
    <property type="evidence" value="ECO:0007669"/>
    <property type="project" value="TreeGrafter"/>
</dbReference>
<dbReference type="KEGG" id="ngr:NAEGRDRAFT_50617"/>
<dbReference type="InterPro" id="IPR029058">
    <property type="entry name" value="AB_hydrolase_fold"/>
</dbReference>